<reference evidence="3 4" key="1">
    <citation type="submission" date="2017-10" db="EMBL/GenBank/DDBJ databases">
        <authorList>
            <person name="Banno H."/>
            <person name="Chua N.-H."/>
        </authorList>
    </citation>
    <scope>NUCLEOTIDE SEQUENCE [LARGE SCALE GENOMIC DNA]</scope>
    <source>
        <strain evidence="3 4">YW11</strain>
    </source>
</reference>
<dbReference type="Pfam" id="PF12146">
    <property type="entry name" value="Hydrolase_4"/>
    <property type="match status" value="1"/>
</dbReference>
<dbReference type="EMBL" id="PDNU01000014">
    <property type="protein sequence ID" value="PHK95208.1"/>
    <property type="molecule type" value="Genomic_DNA"/>
</dbReference>
<evidence type="ECO:0000313" key="4">
    <source>
        <dbReference type="Proteomes" id="UP000223527"/>
    </source>
</evidence>
<feature type="domain" description="Serine aminopeptidase S33" evidence="2">
    <location>
        <begin position="32"/>
        <end position="159"/>
    </location>
</feature>
<evidence type="ECO:0000313" key="3">
    <source>
        <dbReference type="EMBL" id="PHK95208.1"/>
    </source>
</evidence>
<dbReference type="Proteomes" id="UP000223527">
    <property type="component" value="Unassembled WGS sequence"/>
</dbReference>
<dbReference type="PIRSF" id="PIRSF037442">
    <property type="entry name" value="UCP037442_abhydr"/>
    <property type="match status" value="1"/>
</dbReference>
<dbReference type="Gene3D" id="3.40.50.1820">
    <property type="entry name" value="alpha/beta hydrolase"/>
    <property type="match status" value="1"/>
</dbReference>
<dbReference type="GO" id="GO:0016787">
    <property type="term" value="F:hydrolase activity"/>
    <property type="evidence" value="ECO:0007669"/>
    <property type="project" value="UniProtKB-KW"/>
</dbReference>
<dbReference type="InterPro" id="IPR022742">
    <property type="entry name" value="Hydrolase_4"/>
</dbReference>
<dbReference type="SUPFAM" id="SSF53474">
    <property type="entry name" value="alpha/beta-Hydrolases"/>
    <property type="match status" value="1"/>
</dbReference>
<gene>
    <name evidence="3" type="ORF">CR162_09550</name>
</gene>
<dbReference type="InterPro" id="IPR017208">
    <property type="entry name" value="UCP037442_abhydr"/>
</dbReference>
<dbReference type="OrthoDB" id="9785076at2"/>
<keyword evidence="3" id="KW-0378">Hydrolase</keyword>
<sequence>MARTLEAEPLRILAADGVVLGGHHWPAGAAGPARSVVVIGPATSVRSRYYGRFAAFLAAAGFDVLTFDYRGIGESRPRRLRGFRADWRDWGELDLEAALRTAMARFPGRPVDVVAHSIGGFALGLAPSAQRLRRIVTVGAQYAHWRDYEARARLRMLLRWHVAMPALAGLLGYVPARRLGWMEDTPAGVARDWSRMGARFERTLRGGAGLPDRFARVGAPILAISLTDDPFGTIPAIERLLGYYCASPRTHLRIAPGMVGAAAIGHFAFFHDRFRDSLWPLARHWLEAGRLPAGAPGKVVAGRDATPPVPPTEQDPALDRQSRSRPGGTARTGGDA</sequence>
<name>A0A2C7A552_9PROT</name>
<dbReference type="InterPro" id="IPR029058">
    <property type="entry name" value="AB_hydrolase_fold"/>
</dbReference>
<comment type="caution">
    <text evidence="3">The sequence shown here is derived from an EMBL/GenBank/DDBJ whole genome shotgun (WGS) entry which is preliminary data.</text>
</comment>
<dbReference type="AlphaFoldDB" id="A0A2C7A552"/>
<organism evidence="3 4">
    <name type="scientific">Teichococcus rhizosphaerae</name>
    <dbReference type="NCBI Taxonomy" id="1335062"/>
    <lineage>
        <taxon>Bacteria</taxon>
        <taxon>Pseudomonadati</taxon>
        <taxon>Pseudomonadota</taxon>
        <taxon>Alphaproteobacteria</taxon>
        <taxon>Acetobacterales</taxon>
        <taxon>Roseomonadaceae</taxon>
        <taxon>Roseomonas</taxon>
    </lineage>
</organism>
<protein>
    <submittedName>
        <fullName evidence="3">Alpha/beta hydrolase</fullName>
    </submittedName>
</protein>
<accession>A0A2C7A552</accession>
<feature type="region of interest" description="Disordered" evidence="1">
    <location>
        <begin position="297"/>
        <end position="336"/>
    </location>
</feature>
<evidence type="ECO:0000256" key="1">
    <source>
        <dbReference type="SAM" id="MobiDB-lite"/>
    </source>
</evidence>
<dbReference type="RefSeq" id="WP_099095334.1">
    <property type="nucleotide sequence ID" value="NZ_PDNU01000014.1"/>
</dbReference>
<keyword evidence="4" id="KW-1185">Reference proteome</keyword>
<evidence type="ECO:0000259" key="2">
    <source>
        <dbReference type="Pfam" id="PF12146"/>
    </source>
</evidence>
<proteinExistence type="predicted"/>